<dbReference type="Proteomes" id="UP000187429">
    <property type="component" value="Unassembled WGS sequence"/>
</dbReference>
<keyword evidence="2" id="KW-1185">Reference proteome</keyword>
<protein>
    <submittedName>
        <fullName evidence="1">Uncharacterized protein</fullName>
    </submittedName>
</protein>
<proteinExistence type="predicted"/>
<name>A0A1R1YL90_9FUNG</name>
<dbReference type="EMBL" id="LSSM01000943">
    <property type="protein sequence ID" value="OMJ27565.1"/>
    <property type="molecule type" value="Genomic_DNA"/>
</dbReference>
<dbReference type="AlphaFoldDB" id="A0A1R1YL90"/>
<comment type="caution">
    <text evidence="1">The sequence shown here is derived from an EMBL/GenBank/DDBJ whole genome shotgun (WGS) entry which is preliminary data.</text>
</comment>
<evidence type="ECO:0000313" key="2">
    <source>
        <dbReference type="Proteomes" id="UP000187429"/>
    </source>
</evidence>
<gene>
    <name evidence="1" type="ORF">AYI69_g2997</name>
</gene>
<organism evidence="1 2">
    <name type="scientific">Smittium culicis</name>
    <dbReference type="NCBI Taxonomy" id="133412"/>
    <lineage>
        <taxon>Eukaryota</taxon>
        <taxon>Fungi</taxon>
        <taxon>Fungi incertae sedis</taxon>
        <taxon>Zoopagomycota</taxon>
        <taxon>Kickxellomycotina</taxon>
        <taxon>Harpellomycetes</taxon>
        <taxon>Harpellales</taxon>
        <taxon>Legeriomycetaceae</taxon>
        <taxon>Smittium</taxon>
    </lineage>
</organism>
<evidence type="ECO:0000313" key="1">
    <source>
        <dbReference type="EMBL" id="OMJ27565.1"/>
    </source>
</evidence>
<accession>A0A1R1YL90</accession>
<sequence length="114" mass="12962">MLIMTLFHPSILDGLKAENGVQAYFKGLNQKKFCLWRQPSSPCHPLYSLPPSLPRRYAALGYLPTVGGRKFILRRMNLIFGNSSGDYFFLRVGGIDLAFGLSVYKRWNRALSSF</sequence>
<reference evidence="2" key="1">
    <citation type="submission" date="2017-01" db="EMBL/GenBank/DDBJ databases">
        <authorList>
            <person name="Wang Y."/>
            <person name="White M."/>
            <person name="Kvist S."/>
            <person name="Moncalvo J.-M."/>
        </authorList>
    </citation>
    <scope>NUCLEOTIDE SEQUENCE [LARGE SCALE GENOMIC DNA]</scope>
    <source>
        <strain evidence="2">ID-206-W2</strain>
    </source>
</reference>